<reference evidence="2 3" key="1">
    <citation type="journal article" date="2019" name="Microbiol. Resour. Announc.">
        <title>Draft Genome Sequence of the Most Traditional epsilon-Poly-l-Lysine Producer, Streptomyces albulus NBRC14147.</title>
        <authorList>
            <person name="Yamanaka K."/>
            <person name="Hamano Y."/>
        </authorList>
    </citation>
    <scope>NUCLEOTIDE SEQUENCE [LARGE SCALE GENOMIC DNA]</scope>
    <source>
        <strain evidence="2 3">NBRC 14147</strain>
    </source>
</reference>
<comment type="caution">
    <text evidence="2">The sequence shown here is derived from an EMBL/GenBank/DDBJ whole genome shotgun (WGS) entry which is preliminary data.</text>
</comment>
<dbReference type="RefSeq" id="WP_016573725.1">
    <property type="nucleotide sequence ID" value="NZ_BHXC01000006.1"/>
</dbReference>
<dbReference type="Proteomes" id="UP000288351">
    <property type="component" value="Unassembled WGS sequence"/>
</dbReference>
<evidence type="ECO:0008006" key="4">
    <source>
        <dbReference type="Google" id="ProtNLM"/>
    </source>
</evidence>
<accession>A0A401QZ46</accession>
<evidence type="ECO:0000256" key="1">
    <source>
        <dbReference type="SAM" id="SignalP"/>
    </source>
</evidence>
<dbReference type="EMBL" id="BHXC01000006">
    <property type="protein sequence ID" value="GCB90648.1"/>
    <property type="molecule type" value="Genomic_DNA"/>
</dbReference>
<proteinExistence type="predicted"/>
<feature type="chain" id="PRO_5039049137" description="Lipoprotein" evidence="1">
    <location>
        <begin position="29"/>
        <end position="165"/>
    </location>
</feature>
<sequence>MQHPVHPTRPRTRVTALVVALASAGAVALTGCGKGTQTVGAAPPPRAKDAFETRAAQIVRDWPKVAPVSGRQEALLPLAGADHPTRPDAEELTVTVGHSACDAGYGARVLESKELVVVSGWGKKKNPEGMCTEQLATDKTKVRLDGPLAGRKVVDAATGKQLLKG</sequence>
<dbReference type="AlphaFoldDB" id="A0A401QZ46"/>
<gene>
    <name evidence="2" type="ORF">SALB_03356</name>
</gene>
<protein>
    <recommendedName>
        <fullName evidence="4">Lipoprotein</fullName>
    </recommendedName>
</protein>
<feature type="signal peptide" evidence="1">
    <location>
        <begin position="1"/>
        <end position="28"/>
    </location>
</feature>
<evidence type="ECO:0000313" key="2">
    <source>
        <dbReference type="EMBL" id="GCB90648.1"/>
    </source>
</evidence>
<evidence type="ECO:0000313" key="3">
    <source>
        <dbReference type="Proteomes" id="UP000288351"/>
    </source>
</evidence>
<name>A0A401QZ46_STRNR</name>
<organism evidence="2 3">
    <name type="scientific">Streptomyces noursei</name>
    <name type="common">Streptomyces albulus</name>
    <dbReference type="NCBI Taxonomy" id="1971"/>
    <lineage>
        <taxon>Bacteria</taxon>
        <taxon>Bacillati</taxon>
        <taxon>Actinomycetota</taxon>
        <taxon>Actinomycetes</taxon>
        <taxon>Kitasatosporales</taxon>
        <taxon>Streptomycetaceae</taxon>
        <taxon>Streptomyces</taxon>
    </lineage>
</organism>
<keyword evidence="1" id="KW-0732">Signal</keyword>